<evidence type="ECO:0000313" key="8">
    <source>
        <dbReference type="EMBL" id="GAA4253497.1"/>
    </source>
</evidence>
<feature type="transmembrane region" description="Helical" evidence="5">
    <location>
        <begin position="134"/>
        <end position="155"/>
    </location>
</feature>
<keyword evidence="8" id="KW-0067">ATP-binding</keyword>
<name>A0ABP8DDQ0_9ACTN</name>
<dbReference type="GO" id="GO:0005524">
    <property type="term" value="F:ATP binding"/>
    <property type="evidence" value="ECO:0007669"/>
    <property type="project" value="UniProtKB-KW"/>
</dbReference>
<dbReference type="InterPro" id="IPR036640">
    <property type="entry name" value="ABC1_TM_sf"/>
</dbReference>
<dbReference type="Gene3D" id="3.40.50.300">
    <property type="entry name" value="P-loop containing nucleotide triphosphate hydrolases"/>
    <property type="match status" value="1"/>
</dbReference>
<evidence type="ECO:0000256" key="3">
    <source>
        <dbReference type="ARBA" id="ARBA00022989"/>
    </source>
</evidence>
<feature type="domain" description="ABC transmembrane type-1" evidence="7">
    <location>
        <begin position="24"/>
        <end position="305"/>
    </location>
</feature>
<feature type="transmembrane region" description="Helical" evidence="5">
    <location>
        <begin position="242"/>
        <end position="266"/>
    </location>
</feature>
<evidence type="ECO:0000256" key="5">
    <source>
        <dbReference type="SAM" id="Phobius"/>
    </source>
</evidence>
<comment type="caution">
    <text evidence="8">The sequence shown here is derived from an EMBL/GenBank/DDBJ whole genome shotgun (WGS) entry which is preliminary data.</text>
</comment>
<organism evidence="8 9">
    <name type="scientific">Dactylosporangium darangshiense</name>
    <dbReference type="NCBI Taxonomy" id="579108"/>
    <lineage>
        <taxon>Bacteria</taxon>
        <taxon>Bacillati</taxon>
        <taxon>Actinomycetota</taxon>
        <taxon>Actinomycetes</taxon>
        <taxon>Micromonosporales</taxon>
        <taxon>Micromonosporaceae</taxon>
        <taxon>Dactylosporangium</taxon>
    </lineage>
</organism>
<protein>
    <submittedName>
        <fullName evidence="8">ABC transporter ATP-binding protein</fullName>
    </submittedName>
</protein>
<dbReference type="PANTHER" id="PTHR43394">
    <property type="entry name" value="ATP-DEPENDENT PERMEASE MDL1, MITOCHONDRIAL"/>
    <property type="match status" value="1"/>
</dbReference>
<dbReference type="Pfam" id="PF00664">
    <property type="entry name" value="ABC_membrane"/>
    <property type="match status" value="1"/>
</dbReference>
<dbReference type="SUPFAM" id="SSF52540">
    <property type="entry name" value="P-loop containing nucleoside triphosphate hydrolases"/>
    <property type="match status" value="1"/>
</dbReference>
<keyword evidence="3 5" id="KW-1133">Transmembrane helix</keyword>
<dbReference type="Gene3D" id="1.20.1560.10">
    <property type="entry name" value="ABC transporter type 1, transmembrane domain"/>
    <property type="match status" value="1"/>
</dbReference>
<evidence type="ECO:0000259" key="6">
    <source>
        <dbReference type="PROSITE" id="PS50893"/>
    </source>
</evidence>
<keyword evidence="4 5" id="KW-0472">Membrane</keyword>
<dbReference type="InterPro" id="IPR017871">
    <property type="entry name" value="ABC_transporter-like_CS"/>
</dbReference>
<dbReference type="Proteomes" id="UP001500620">
    <property type="component" value="Unassembled WGS sequence"/>
</dbReference>
<keyword evidence="2 5" id="KW-0812">Transmembrane</keyword>
<feature type="transmembrane region" description="Helical" evidence="5">
    <location>
        <begin position="161"/>
        <end position="181"/>
    </location>
</feature>
<dbReference type="PROSITE" id="PS50893">
    <property type="entry name" value="ABC_TRANSPORTER_2"/>
    <property type="match status" value="1"/>
</dbReference>
<feature type="transmembrane region" description="Helical" evidence="5">
    <location>
        <begin position="21"/>
        <end position="40"/>
    </location>
</feature>
<comment type="subcellular location">
    <subcellularLocation>
        <location evidence="1">Cell membrane</location>
        <topology evidence="1">Multi-pass membrane protein</topology>
    </subcellularLocation>
</comment>
<dbReference type="InterPro" id="IPR039421">
    <property type="entry name" value="Type_1_exporter"/>
</dbReference>
<accession>A0ABP8DDQ0</accession>
<keyword evidence="9" id="KW-1185">Reference proteome</keyword>
<dbReference type="EMBL" id="BAABAT010000016">
    <property type="protein sequence ID" value="GAA4253497.1"/>
    <property type="molecule type" value="Genomic_DNA"/>
</dbReference>
<gene>
    <name evidence="8" type="ORF">GCM10022255_054560</name>
</gene>
<evidence type="ECO:0000256" key="1">
    <source>
        <dbReference type="ARBA" id="ARBA00004651"/>
    </source>
</evidence>
<dbReference type="InterPro" id="IPR011527">
    <property type="entry name" value="ABC1_TM_dom"/>
</dbReference>
<feature type="transmembrane region" description="Helical" evidence="5">
    <location>
        <begin position="60"/>
        <end position="80"/>
    </location>
</feature>
<evidence type="ECO:0000256" key="4">
    <source>
        <dbReference type="ARBA" id="ARBA00023136"/>
    </source>
</evidence>
<dbReference type="PROSITE" id="PS00211">
    <property type="entry name" value="ABC_TRANSPORTER_1"/>
    <property type="match status" value="1"/>
</dbReference>
<evidence type="ECO:0000259" key="7">
    <source>
        <dbReference type="PROSITE" id="PS50929"/>
    </source>
</evidence>
<dbReference type="PANTHER" id="PTHR43394:SF1">
    <property type="entry name" value="ATP-BINDING CASSETTE SUB-FAMILY B MEMBER 10, MITOCHONDRIAL"/>
    <property type="match status" value="1"/>
</dbReference>
<feature type="domain" description="ABC transporter" evidence="6">
    <location>
        <begin position="308"/>
        <end position="549"/>
    </location>
</feature>
<dbReference type="InterPro" id="IPR027417">
    <property type="entry name" value="P-loop_NTPase"/>
</dbReference>
<proteinExistence type="predicted"/>
<reference evidence="9" key="1">
    <citation type="journal article" date="2019" name="Int. J. Syst. Evol. Microbiol.">
        <title>The Global Catalogue of Microorganisms (GCM) 10K type strain sequencing project: providing services to taxonomists for standard genome sequencing and annotation.</title>
        <authorList>
            <consortium name="The Broad Institute Genomics Platform"/>
            <consortium name="The Broad Institute Genome Sequencing Center for Infectious Disease"/>
            <person name="Wu L."/>
            <person name="Ma J."/>
        </authorList>
    </citation>
    <scope>NUCLEOTIDE SEQUENCE [LARGE SCALE GENOMIC DNA]</scope>
    <source>
        <strain evidence="9">JCM 17441</strain>
    </source>
</reference>
<keyword evidence="8" id="KW-0547">Nucleotide-binding</keyword>
<dbReference type="PROSITE" id="PS50929">
    <property type="entry name" value="ABC_TM1F"/>
    <property type="match status" value="1"/>
</dbReference>
<evidence type="ECO:0000256" key="2">
    <source>
        <dbReference type="ARBA" id="ARBA00022692"/>
    </source>
</evidence>
<dbReference type="SUPFAM" id="SSF90123">
    <property type="entry name" value="ABC transporter transmembrane region"/>
    <property type="match status" value="1"/>
</dbReference>
<dbReference type="Pfam" id="PF00005">
    <property type="entry name" value="ABC_tran"/>
    <property type="match status" value="1"/>
</dbReference>
<sequence length="553" mass="57758">MTAAPTTPAGYLWWLVTRQRARVAAGALLGSAWMVCLMLPPYFMSRAIDDGLTGRDRAALLGWSGALLGVVVLLAWLGILRHRTMSRVRRDAFMRTAAAVVRQETRLGASLPRRMHTGDVVAVGYGDVAMISNILTITGPGVGAVLAYAVAAGLLLSVSVLLAAVVLIGVPVLALLVGPLFGRLQRVESAYREYEGGITVQLVDLAHGARILGGLGGAAVFLERYRAALRQLRAEGYRVGGVASWIQALAAGLPTVFVAGVAWLAARAAATGAISPGDLVAVYGYASVLTVPVAFFIEGGQDLSLGVVRVRRVVRFLALEPDRAPGDAAPPPEPAPLADPDSGVQVLPSTLTALVSASGAASAEVVDRLAGFVSSGAMWGGVPLERIDATHLRERLLVADNDAHLFAGPLRDVVSGRGDHDDAAVRAALEAAAATDIVAGLDTAVEPQGRNLSGGQRQRVRLARALLADPEVLLAVEPTSALDVHTEALVADRLRAAREGRTTVVTSTSPPLLERADVVHYLVDGRVAASGHHRDLLAGHPGYRALVSRGEAE</sequence>
<evidence type="ECO:0000313" key="9">
    <source>
        <dbReference type="Proteomes" id="UP001500620"/>
    </source>
</evidence>
<dbReference type="InterPro" id="IPR003439">
    <property type="entry name" value="ABC_transporter-like_ATP-bd"/>
</dbReference>